<dbReference type="PANTHER" id="PTHR34997:SF1">
    <property type="entry name" value="PEPTIDOGLYCAN-BINDING LYSIN DOMAIN"/>
    <property type="match status" value="1"/>
</dbReference>
<evidence type="ECO:0000313" key="7">
    <source>
        <dbReference type="EMBL" id="QYS96937.1"/>
    </source>
</evidence>
<feature type="compositionally biased region" description="Polar residues" evidence="4">
    <location>
        <begin position="130"/>
        <end position="150"/>
    </location>
</feature>
<keyword evidence="5" id="KW-0732">Signal</keyword>
<comment type="similarity">
    <text evidence="3">Belongs to the secreted LysM effector family.</text>
</comment>
<dbReference type="GO" id="GO:0008061">
    <property type="term" value="F:chitin binding"/>
    <property type="evidence" value="ECO:0007669"/>
    <property type="project" value="UniProtKB-KW"/>
</dbReference>
<keyword evidence="2" id="KW-0843">Virulence</keyword>
<dbReference type="InterPro" id="IPR018392">
    <property type="entry name" value="LysM"/>
</dbReference>
<gene>
    <name evidence="7" type="ORF">H0G86_004174</name>
</gene>
<evidence type="ECO:0000256" key="5">
    <source>
        <dbReference type="SAM" id="SignalP"/>
    </source>
</evidence>
<proteinExistence type="inferred from homology"/>
<protein>
    <recommendedName>
        <fullName evidence="6">LysM domain-containing protein</fullName>
    </recommendedName>
</protein>
<evidence type="ECO:0000256" key="1">
    <source>
        <dbReference type="ARBA" id="ARBA00022669"/>
    </source>
</evidence>
<dbReference type="CDD" id="cd00118">
    <property type="entry name" value="LysM"/>
    <property type="match status" value="1"/>
</dbReference>
<dbReference type="Pfam" id="PF01476">
    <property type="entry name" value="LysM"/>
    <property type="match status" value="1"/>
</dbReference>
<dbReference type="InterPro" id="IPR036779">
    <property type="entry name" value="LysM_dom_sf"/>
</dbReference>
<keyword evidence="8" id="KW-1185">Reference proteome</keyword>
<evidence type="ECO:0000313" key="8">
    <source>
        <dbReference type="Proteomes" id="UP000826661"/>
    </source>
</evidence>
<sequence>MMAPTLLKFGLLLLAQLHLTWALVARASATSSLASNQPQQTGTAINCAQFETVVSGQTCDSFENFHLDREQFKALNPQINKECKNLIAGERYCVKLAVSSSSSIDTSAKTTLSTVTTLTTVTKTTATSSETKMAGTSTTGNSAPTSSMNPQPGIAENCKQHARVRPDDDCDTIAERKHTTSDIIKQLNPVGPQCKNLWKGYDICVRV</sequence>
<dbReference type="Proteomes" id="UP000826661">
    <property type="component" value="Chromosome II"/>
</dbReference>
<dbReference type="Gene3D" id="3.10.350.10">
    <property type="entry name" value="LysM domain"/>
    <property type="match status" value="2"/>
</dbReference>
<feature type="chain" id="PRO_5034551172" description="LysM domain-containing protein" evidence="5">
    <location>
        <begin position="23"/>
        <end position="207"/>
    </location>
</feature>
<evidence type="ECO:0000256" key="2">
    <source>
        <dbReference type="ARBA" id="ARBA00023026"/>
    </source>
</evidence>
<dbReference type="InterPro" id="IPR052210">
    <property type="entry name" value="LysM1-like"/>
</dbReference>
<keyword evidence="1" id="KW-0147">Chitin-binding</keyword>
<name>A0A8G0L722_9HYPO</name>
<feature type="region of interest" description="Disordered" evidence="4">
    <location>
        <begin position="125"/>
        <end position="150"/>
    </location>
</feature>
<reference evidence="7 8" key="1">
    <citation type="journal article" date="2021" name="BMC Genomics">
        <title>Telomere-to-telomere genome assembly of asparaginase-producing Trichoderma simmonsii.</title>
        <authorList>
            <person name="Chung D."/>
            <person name="Kwon Y.M."/>
            <person name="Yang Y."/>
        </authorList>
    </citation>
    <scope>NUCLEOTIDE SEQUENCE [LARGE SCALE GENOMIC DNA]</scope>
    <source>
        <strain evidence="7 8">GH-Sj1</strain>
    </source>
</reference>
<accession>A0A8G0L722</accession>
<feature type="domain" description="LysM" evidence="6">
    <location>
        <begin position="163"/>
        <end position="204"/>
    </location>
</feature>
<dbReference type="PANTHER" id="PTHR34997">
    <property type="entry name" value="AM15"/>
    <property type="match status" value="1"/>
</dbReference>
<evidence type="ECO:0000259" key="6">
    <source>
        <dbReference type="Pfam" id="PF01476"/>
    </source>
</evidence>
<dbReference type="AlphaFoldDB" id="A0A8G0L722"/>
<feature type="signal peptide" evidence="5">
    <location>
        <begin position="1"/>
        <end position="22"/>
    </location>
</feature>
<organism evidence="7 8">
    <name type="scientific">Trichoderma simmonsii</name>
    <dbReference type="NCBI Taxonomy" id="1491479"/>
    <lineage>
        <taxon>Eukaryota</taxon>
        <taxon>Fungi</taxon>
        <taxon>Dikarya</taxon>
        <taxon>Ascomycota</taxon>
        <taxon>Pezizomycotina</taxon>
        <taxon>Sordariomycetes</taxon>
        <taxon>Hypocreomycetidae</taxon>
        <taxon>Hypocreales</taxon>
        <taxon>Hypocreaceae</taxon>
        <taxon>Trichoderma</taxon>
    </lineage>
</organism>
<dbReference type="SUPFAM" id="SSF54106">
    <property type="entry name" value="LysM domain"/>
    <property type="match status" value="1"/>
</dbReference>
<dbReference type="EMBL" id="CP075865">
    <property type="protein sequence ID" value="QYS96937.1"/>
    <property type="molecule type" value="Genomic_DNA"/>
</dbReference>
<evidence type="ECO:0000256" key="3">
    <source>
        <dbReference type="ARBA" id="ARBA00044955"/>
    </source>
</evidence>
<evidence type="ECO:0000256" key="4">
    <source>
        <dbReference type="SAM" id="MobiDB-lite"/>
    </source>
</evidence>